<gene>
    <name evidence="3" type="ORF">B0H63DRAFT_554795</name>
</gene>
<evidence type="ECO:0000256" key="1">
    <source>
        <dbReference type="SAM" id="MobiDB-lite"/>
    </source>
</evidence>
<reference evidence="3" key="2">
    <citation type="submission" date="2023-06" db="EMBL/GenBank/DDBJ databases">
        <authorList>
            <consortium name="Lawrence Berkeley National Laboratory"/>
            <person name="Haridas S."/>
            <person name="Hensen N."/>
            <person name="Bonometti L."/>
            <person name="Westerberg I."/>
            <person name="Brannstrom I.O."/>
            <person name="Guillou S."/>
            <person name="Cros-Aarteil S."/>
            <person name="Calhoun S."/>
            <person name="Kuo A."/>
            <person name="Mondo S."/>
            <person name="Pangilinan J."/>
            <person name="Riley R."/>
            <person name="LaButti K."/>
            <person name="Andreopoulos B."/>
            <person name="Lipzen A."/>
            <person name="Chen C."/>
            <person name="Yanf M."/>
            <person name="Daum C."/>
            <person name="Ng V."/>
            <person name="Clum A."/>
            <person name="Steindorff A."/>
            <person name="Ohm R."/>
            <person name="Martin F."/>
            <person name="Silar P."/>
            <person name="Natvig D."/>
            <person name="Lalanne C."/>
            <person name="Gautier V."/>
            <person name="Ament-velasquez S.L."/>
            <person name="Kruys A."/>
            <person name="Hutchinson M.I."/>
            <person name="Powell A.J."/>
            <person name="Barry K."/>
            <person name="Miller A.N."/>
            <person name="Grigoriev I.V."/>
            <person name="Debuchy R."/>
            <person name="Gladieux P."/>
            <person name="Thoren M.H."/>
            <person name="Johannesson H."/>
        </authorList>
    </citation>
    <scope>NUCLEOTIDE SEQUENCE</scope>
    <source>
        <strain evidence="3">CBS 232.78</strain>
    </source>
</reference>
<keyword evidence="2" id="KW-0472">Membrane</keyword>
<reference evidence="3" key="1">
    <citation type="journal article" date="2023" name="Mol. Phylogenet. Evol.">
        <title>Genome-scale phylogeny and comparative genomics of the fungal order Sordariales.</title>
        <authorList>
            <person name="Hensen N."/>
            <person name="Bonometti L."/>
            <person name="Westerberg I."/>
            <person name="Brannstrom I.O."/>
            <person name="Guillou S."/>
            <person name="Cros-Aarteil S."/>
            <person name="Calhoun S."/>
            <person name="Haridas S."/>
            <person name="Kuo A."/>
            <person name="Mondo S."/>
            <person name="Pangilinan J."/>
            <person name="Riley R."/>
            <person name="LaButti K."/>
            <person name="Andreopoulos B."/>
            <person name="Lipzen A."/>
            <person name="Chen C."/>
            <person name="Yan M."/>
            <person name="Daum C."/>
            <person name="Ng V."/>
            <person name="Clum A."/>
            <person name="Steindorff A."/>
            <person name="Ohm R.A."/>
            <person name="Martin F."/>
            <person name="Silar P."/>
            <person name="Natvig D.O."/>
            <person name="Lalanne C."/>
            <person name="Gautier V."/>
            <person name="Ament-Velasquez S.L."/>
            <person name="Kruys A."/>
            <person name="Hutchinson M.I."/>
            <person name="Powell A.J."/>
            <person name="Barry K."/>
            <person name="Miller A.N."/>
            <person name="Grigoriev I.V."/>
            <person name="Debuchy R."/>
            <person name="Gladieux P."/>
            <person name="Hiltunen Thoren M."/>
            <person name="Johannesson H."/>
        </authorList>
    </citation>
    <scope>NUCLEOTIDE SEQUENCE</scope>
    <source>
        <strain evidence="3">CBS 232.78</strain>
    </source>
</reference>
<protein>
    <submittedName>
        <fullName evidence="3">Uncharacterized protein</fullName>
    </submittedName>
</protein>
<evidence type="ECO:0000313" key="3">
    <source>
        <dbReference type="EMBL" id="KAK3393424.1"/>
    </source>
</evidence>
<evidence type="ECO:0000256" key="2">
    <source>
        <dbReference type="SAM" id="Phobius"/>
    </source>
</evidence>
<feature type="region of interest" description="Disordered" evidence="1">
    <location>
        <begin position="275"/>
        <end position="295"/>
    </location>
</feature>
<keyword evidence="2" id="KW-0812">Transmembrane</keyword>
<feature type="transmembrane region" description="Helical" evidence="2">
    <location>
        <begin position="33"/>
        <end position="49"/>
    </location>
</feature>
<keyword evidence="4" id="KW-1185">Reference proteome</keyword>
<dbReference type="EMBL" id="JAULSW010000001">
    <property type="protein sequence ID" value="KAK3393424.1"/>
    <property type="molecule type" value="Genomic_DNA"/>
</dbReference>
<organism evidence="3 4">
    <name type="scientific">Podospora didyma</name>
    <dbReference type="NCBI Taxonomy" id="330526"/>
    <lineage>
        <taxon>Eukaryota</taxon>
        <taxon>Fungi</taxon>
        <taxon>Dikarya</taxon>
        <taxon>Ascomycota</taxon>
        <taxon>Pezizomycotina</taxon>
        <taxon>Sordariomycetes</taxon>
        <taxon>Sordariomycetidae</taxon>
        <taxon>Sordariales</taxon>
        <taxon>Podosporaceae</taxon>
        <taxon>Podospora</taxon>
    </lineage>
</organism>
<dbReference type="AlphaFoldDB" id="A0AAE0P519"/>
<comment type="caution">
    <text evidence="3">The sequence shown here is derived from an EMBL/GenBank/DDBJ whole genome shotgun (WGS) entry which is preliminary data.</text>
</comment>
<proteinExistence type="predicted"/>
<name>A0AAE0P519_9PEZI</name>
<evidence type="ECO:0000313" key="4">
    <source>
        <dbReference type="Proteomes" id="UP001285441"/>
    </source>
</evidence>
<sequence length="295" mass="32539">METTDERKRLYDSVLTAGRTESAKLREVTRGRISHSVSVAVFIFYWQVAALGGGFEDSINSLRHLFSEVYGYAVEVFAISSSGLLRKMLDWAIEHGNSDWNPLIVYYLGHGSTDDPHWASVVNWSILEGLLMGFPADKLFLLDCPNMPASRSVGRHRRAQGATQSICAWYPPPPNAAIPAPEVVETTTNGIGLSLGQPSAVHFAYIGQKVQHPIRLLPAAPRAYLTQEKIEEVEKQPACRGGFVFTGPFQDGDEELIREAMRNLVKAIGPRCKVTIGDDRSQDEDASAEHEPNSS</sequence>
<dbReference type="Proteomes" id="UP001285441">
    <property type="component" value="Unassembled WGS sequence"/>
</dbReference>
<keyword evidence="2" id="KW-1133">Transmembrane helix</keyword>
<accession>A0AAE0P519</accession>